<accession>A0A446B544</accession>
<feature type="region of interest" description="Disordered" evidence="1">
    <location>
        <begin position="255"/>
        <end position="282"/>
    </location>
</feature>
<dbReference type="PANTHER" id="PTHR36853:SF1">
    <property type="entry name" value="DUF3844 DOMAIN-CONTAINING PROTEIN"/>
    <property type="match status" value="1"/>
</dbReference>
<feature type="signal peptide" evidence="3">
    <location>
        <begin position="1"/>
        <end position="18"/>
    </location>
</feature>
<dbReference type="PANTHER" id="PTHR36853">
    <property type="entry name" value="EXPRESSED PROTEIN"/>
    <property type="match status" value="1"/>
</dbReference>
<evidence type="ECO:0000256" key="2">
    <source>
        <dbReference type="SAM" id="Phobius"/>
    </source>
</evidence>
<evidence type="ECO:0000313" key="6">
    <source>
        <dbReference type="Proteomes" id="UP000289323"/>
    </source>
</evidence>
<sequence>MRLVAGLAAAALSGVAAGSSSQPSSADVYIFPSSSAWQSSPGAETPRIPKEIARHILLQRTSRQRYGSDLRDIPSSIDTDAAVGHIARFGKGPTPLFTHSEKTDPAQLVVLLEGAAPEQSSRAREKLAQHAAFAISDPPSATANSNLMALFRNLGVSTSRQCDLPAAINPFDTDCWTGPSSVVKYDLRTSPTTLDSLFDSLARIDKFVTDGDLELTLVVLPESSRSSKLHHWSAAAAGAGSGSDLRRRDDSEMVISEHGDGTGASPTVKPAAASSSAPARRPKSIPQCFATLSACMAQTNSCSGHGECVNKYAVGGGNSSTAAGAGAAPAASCFVCACKASVVEGGDSSAARTQGRRTVHWGGNMCQKEDVSVQFWLFAGFTVAAVGAVSFAIGLLFGVGEEPLPGVIGAGVSRSK</sequence>
<keyword evidence="2" id="KW-1133">Transmembrane helix</keyword>
<dbReference type="AlphaFoldDB" id="A0A446B544"/>
<evidence type="ECO:0000313" key="5">
    <source>
        <dbReference type="EMBL" id="SPQ17610.1"/>
    </source>
</evidence>
<evidence type="ECO:0000256" key="3">
    <source>
        <dbReference type="SAM" id="SignalP"/>
    </source>
</evidence>
<dbReference type="GO" id="GO:0005783">
    <property type="term" value="C:endoplasmic reticulum"/>
    <property type="evidence" value="ECO:0007669"/>
    <property type="project" value="TreeGrafter"/>
</dbReference>
<keyword evidence="2" id="KW-0812">Transmembrane</keyword>
<dbReference type="InterPro" id="IPR053065">
    <property type="entry name" value="Archenteron_Induction-Rel"/>
</dbReference>
<reference evidence="5 6" key="1">
    <citation type="submission" date="2018-04" db="EMBL/GenBank/DDBJ databases">
        <authorList>
            <person name="Huttner S."/>
            <person name="Dainat J."/>
        </authorList>
    </citation>
    <scope>NUCLEOTIDE SEQUENCE [LARGE SCALE GENOMIC DNA]</scope>
</reference>
<organism evidence="5 6">
    <name type="scientific">Thermothielavioides terrestris</name>
    <dbReference type="NCBI Taxonomy" id="2587410"/>
    <lineage>
        <taxon>Eukaryota</taxon>
        <taxon>Fungi</taxon>
        <taxon>Dikarya</taxon>
        <taxon>Ascomycota</taxon>
        <taxon>Pezizomycotina</taxon>
        <taxon>Sordariomycetes</taxon>
        <taxon>Sordariomycetidae</taxon>
        <taxon>Sordariales</taxon>
        <taxon>Chaetomiaceae</taxon>
        <taxon>Thermothielavioides</taxon>
    </lineage>
</organism>
<dbReference type="Pfam" id="PF12955">
    <property type="entry name" value="Vps3844_C"/>
    <property type="match status" value="1"/>
</dbReference>
<evidence type="ECO:0000256" key="1">
    <source>
        <dbReference type="SAM" id="MobiDB-lite"/>
    </source>
</evidence>
<feature type="domain" description="Vacuolar sorting protein Vps3844 C-terminal" evidence="4">
    <location>
        <begin position="288"/>
        <end position="410"/>
    </location>
</feature>
<name>A0A446B544_9PEZI</name>
<gene>
    <name evidence="5" type="ORF">TT172_LOCUS29</name>
</gene>
<feature type="compositionally biased region" description="Low complexity" evidence="1">
    <location>
        <begin position="264"/>
        <end position="279"/>
    </location>
</feature>
<feature type="chain" id="PRO_5019008788" evidence="3">
    <location>
        <begin position="19"/>
        <end position="416"/>
    </location>
</feature>
<keyword evidence="3" id="KW-0732">Signal</keyword>
<protein>
    <submittedName>
        <fullName evidence="5">Eb5e987b-785c-478f-bfbc-f97a923bcb64</fullName>
    </submittedName>
</protein>
<keyword evidence="2" id="KW-0472">Membrane</keyword>
<dbReference type="EMBL" id="OUUZ01000001">
    <property type="protein sequence ID" value="SPQ17610.1"/>
    <property type="molecule type" value="Genomic_DNA"/>
</dbReference>
<dbReference type="InterPro" id="IPR024382">
    <property type="entry name" value="Vps3844_C"/>
</dbReference>
<feature type="transmembrane region" description="Helical" evidence="2">
    <location>
        <begin position="375"/>
        <end position="399"/>
    </location>
</feature>
<dbReference type="Proteomes" id="UP000289323">
    <property type="component" value="Unassembled WGS sequence"/>
</dbReference>
<evidence type="ECO:0000259" key="4">
    <source>
        <dbReference type="Pfam" id="PF12955"/>
    </source>
</evidence>
<proteinExistence type="predicted"/>